<name>A0AAD6Z4J7_9AGAR</name>
<comment type="caution">
    <text evidence="4">The sequence shown here is derived from an EMBL/GenBank/DDBJ whole genome shotgun (WGS) entry which is preliminary data.</text>
</comment>
<feature type="compositionally biased region" description="Polar residues" evidence="2">
    <location>
        <begin position="281"/>
        <end position="291"/>
    </location>
</feature>
<keyword evidence="1" id="KW-0863">Zinc-finger</keyword>
<organism evidence="4 5">
    <name type="scientific">Mycena albidolilacea</name>
    <dbReference type="NCBI Taxonomy" id="1033008"/>
    <lineage>
        <taxon>Eukaryota</taxon>
        <taxon>Fungi</taxon>
        <taxon>Dikarya</taxon>
        <taxon>Basidiomycota</taxon>
        <taxon>Agaricomycotina</taxon>
        <taxon>Agaricomycetes</taxon>
        <taxon>Agaricomycetidae</taxon>
        <taxon>Agaricales</taxon>
        <taxon>Marasmiineae</taxon>
        <taxon>Mycenaceae</taxon>
        <taxon>Mycena</taxon>
    </lineage>
</organism>
<evidence type="ECO:0000256" key="1">
    <source>
        <dbReference type="PROSITE-ProRule" id="PRU00325"/>
    </source>
</evidence>
<reference evidence="4" key="1">
    <citation type="submission" date="2023-03" db="EMBL/GenBank/DDBJ databases">
        <title>Massive genome expansion in bonnet fungi (Mycena s.s.) driven by repeated elements and novel gene families across ecological guilds.</title>
        <authorList>
            <consortium name="Lawrence Berkeley National Laboratory"/>
            <person name="Harder C.B."/>
            <person name="Miyauchi S."/>
            <person name="Viragh M."/>
            <person name="Kuo A."/>
            <person name="Thoen E."/>
            <person name="Andreopoulos B."/>
            <person name="Lu D."/>
            <person name="Skrede I."/>
            <person name="Drula E."/>
            <person name="Henrissat B."/>
            <person name="Morin E."/>
            <person name="Kohler A."/>
            <person name="Barry K."/>
            <person name="LaButti K."/>
            <person name="Morin E."/>
            <person name="Salamov A."/>
            <person name="Lipzen A."/>
            <person name="Mereny Z."/>
            <person name="Hegedus B."/>
            <person name="Baldrian P."/>
            <person name="Stursova M."/>
            <person name="Weitz H."/>
            <person name="Taylor A."/>
            <person name="Grigoriev I.V."/>
            <person name="Nagy L.G."/>
            <person name="Martin F."/>
            <person name="Kauserud H."/>
        </authorList>
    </citation>
    <scope>NUCLEOTIDE SEQUENCE</scope>
    <source>
        <strain evidence="4">CBHHK002</strain>
    </source>
</reference>
<proteinExistence type="predicted"/>
<dbReference type="Proteomes" id="UP001218218">
    <property type="component" value="Unassembled WGS sequence"/>
</dbReference>
<evidence type="ECO:0000313" key="5">
    <source>
        <dbReference type="Proteomes" id="UP001218218"/>
    </source>
</evidence>
<gene>
    <name evidence="4" type="ORF">DFH08DRAFT_1051627</name>
</gene>
<evidence type="ECO:0000259" key="3">
    <source>
        <dbReference type="PROSITE" id="PS50966"/>
    </source>
</evidence>
<accession>A0AAD6Z4J7</accession>
<evidence type="ECO:0000313" key="4">
    <source>
        <dbReference type="EMBL" id="KAJ7307720.1"/>
    </source>
</evidence>
<dbReference type="AlphaFoldDB" id="A0AAD6Z4J7"/>
<keyword evidence="1" id="KW-0479">Metal-binding</keyword>
<dbReference type="EMBL" id="JARIHO010000088">
    <property type="protein sequence ID" value="KAJ7307720.1"/>
    <property type="molecule type" value="Genomic_DNA"/>
</dbReference>
<sequence length="475" mass="53503">MPSAEDPRRIQSNREERMRKKLPYVPTPGTRGHTEEESRCAFRDLFSIRERPRDGGPAGGPYLEEDEVSLRVREKRDVKTALLTALDIDITANMTANQKRQHKPKKKEWIRLESVKTGEDADEKYITRVDRWTCTCKAQAMHSCHLCKHLVQSLPYPPAKFWMEVVRRRTLPLYRHLALVISGSQWIEPADGSITDGDDHAFRTRTDVLAGGGGWRELDFSTPSLLGKRVKPVIPEVDDSSSDDAAEVQRAFFPSFNGSTTTTKRRLMDIARTCSNERKNSNGPPQYSGLKSHTETGSRCRVWSSKTWDAMYESSSGVRDTTWARKKGDKEEQRRIKNAMGYQVSLWLINSPSGRITSVLSLLPDNRYILFALAPALVVVNIANAQCPTRKLGTFGGHKINLRQKPCRVDGSDASTFRDCGVSIKNPSSTVGKASRLYNLEGMCQIREGHAQYLEGNTLVHKGCKGNRDVYIGHH</sequence>
<feature type="compositionally biased region" description="Basic and acidic residues" evidence="2">
    <location>
        <begin position="1"/>
        <end position="18"/>
    </location>
</feature>
<feature type="region of interest" description="Disordered" evidence="2">
    <location>
        <begin position="275"/>
        <end position="294"/>
    </location>
</feature>
<evidence type="ECO:0000256" key="2">
    <source>
        <dbReference type="SAM" id="MobiDB-lite"/>
    </source>
</evidence>
<keyword evidence="5" id="KW-1185">Reference proteome</keyword>
<dbReference type="PROSITE" id="PS50966">
    <property type="entry name" value="ZF_SWIM"/>
    <property type="match status" value="1"/>
</dbReference>
<keyword evidence="1" id="KW-0862">Zinc</keyword>
<dbReference type="InterPro" id="IPR007527">
    <property type="entry name" value="Znf_SWIM"/>
</dbReference>
<feature type="region of interest" description="Disordered" evidence="2">
    <location>
        <begin position="1"/>
        <end position="37"/>
    </location>
</feature>
<dbReference type="GO" id="GO:0008270">
    <property type="term" value="F:zinc ion binding"/>
    <property type="evidence" value="ECO:0007669"/>
    <property type="project" value="UniProtKB-KW"/>
</dbReference>
<feature type="domain" description="SWIM-type" evidence="3">
    <location>
        <begin position="125"/>
        <end position="158"/>
    </location>
</feature>
<protein>
    <recommendedName>
        <fullName evidence="3">SWIM-type domain-containing protein</fullName>
    </recommendedName>
</protein>